<accession>A0A017T6H9</accession>
<keyword evidence="2" id="KW-1185">Reference proteome</keyword>
<dbReference type="STRING" id="1192034.CAP_4859"/>
<organism evidence="1 2">
    <name type="scientific">Chondromyces apiculatus DSM 436</name>
    <dbReference type="NCBI Taxonomy" id="1192034"/>
    <lineage>
        <taxon>Bacteria</taxon>
        <taxon>Pseudomonadati</taxon>
        <taxon>Myxococcota</taxon>
        <taxon>Polyangia</taxon>
        <taxon>Polyangiales</taxon>
        <taxon>Polyangiaceae</taxon>
        <taxon>Chondromyces</taxon>
    </lineage>
</organism>
<protein>
    <submittedName>
        <fullName evidence="1">Uncharacterized protein</fullName>
    </submittedName>
</protein>
<gene>
    <name evidence="1" type="ORF">CAP_4859</name>
</gene>
<sequence>MALLASSCGGWLSPVTYAEVSCSYRDASATALVGQPLDVVVTWPRMAAVDAKVTPENIQEIFRSPFIIDVQCKGVPCAIAQEVEEGKRSITVTPTRPGRLVIHVALDDRKQPVRYRIYGPIDVQAATSTSTDAPAP</sequence>
<name>A0A017T6H9_9BACT</name>
<dbReference type="AlphaFoldDB" id="A0A017T6H9"/>
<evidence type="ECO:0000313" key="2">
    <source>
        <dbReference type="Proteomes" id="UP000019678"/>
    </source>
</evidence>
<comment type="caution">
    <text evidence="1">The sequence shown here is derived from an EMBL/GenBank/DDBJ whole genome shotgun (WGS) entry which is preliminary data.</text>
</comment>
<evidence type="ECO:0000313" key="1">
    <source>
        <dbReference type="EMBL" id="EYF04176.1"/>
    </source>
</evidence>
<dbReference type="Proteomes" id="UP000019678">
    <property type="component" value="Unassembled WGS sequence"/>
</dbReference>
<proteinExistence type="predicted"/>
<dbReference type="EMBL" id="ASRX01000038">
    <property type="protein sequence ID" value="EYF04176.1"/>
    <property type="molecule type" value="Genomic_DNA"/>
</dbReference>
<reference evidence="1 2" key="1">
    <citation type="submission" date="2013-05" db="EMBL/GenBank/DDBJ databases">
        <title>Genome assembly of Chondromyces apiculatus DSM 436.</title>
        <authorList>
            <person name="Sharma G."/>
            <person name="Khatri I."/>
            <person name="Kaur C."/>
            <person name="Mayilraj S."/>
            <person name="Subramanian S."/>
        </authorList>
    </citation>
    <scope>NUCLEOTIDE SEQUENCE [LARGE SCALE GENOMIC DNA]</scope>
    <source>
        <strain evidence="1 2">DSM 436</strain>
    </source>
</reference>